<organism evidence="13 14">
    <name type="scientific">Lonepinella koalarum</name>
    <dbReference type="NCBI Taxonomy" id="53417"/>
    <lineage>
        <taxon>Bacteria</taxon>
        <taxon>Pseudomonadati</taxon>
        <taxon>Pseudomonadota</taxon>
        <taxon>Gammaproteobacteria</taxon>
        <taxon>Pasteurellales</taxon>
        <taxon>Pasteurellaceae</taxon>
        <taxon>Lonepinella</taxon>
    </lineage>
</organism>
<evidence type="ECO:0000313" key="14">
    <source>
        <dbReference type="Proteomes" id="UP000295496"/>
    </source>
</evidence>
<keyword evidence="4" id="KW-1134">Transmembrane beta strand</keyword>
<evidence type="ECO:0000313" key="13">
    <source>
        <dbReference type="EMBL" id="TCK70496.1"/>
    </source>
</evidence>
<protein>
    <submittedName>
        <fullName evidence="13">Putative porin</fullName>
    </submittedName>
</protein>
<evidence type="ECO:0000256" key="3">
    <source>
        <dbReference type="ARBA" id="ARBA00022448"/>
    </source>
</evidence>
<reference evidence="13 14" key="1">
    <citation type="submission" date="2019-03" db="EMBL/GenBank/DDBJ databases">
        <title>Genomic Encyclopedia of Type Strains, Phase IV (KMG-IV): sequencing the most valuable type-strain genomes for metagenomic binning, comparative biology and taxonomic classification.</title>
        <authorList>
            <person name="Goeker M."/>
        </authorList>
    </citation>
    <scope>NUCLEOTIDE SEQUENCE [LARGE SCALE GENOMIC DNA]</scope>
    <source>
        <strain evidence="13 14">DSM 10053</strain>
    </source>
</reference>
<sequence>MKKTLVALAVAATAATAVSTANAATIYEQDGTKIELSGSLRLYLGRFADDQRGDLRDDGSRVIFKASHDLGNGLSGFAGYELRFDGGDEKTKNTFGNPDTRHLYAGFKHQDIGALSFGRQLLNIDDVLDDGAYANSAALYPVSTRDYKVVKFRSVEWNGLSFGLDYIFGDSNKNRSTTGNIFDQDGNHLTDLKNGYSASLFYNYDISDNQSLKLAATYLQRDYDDVRTTSTTAKERFWLAHAAYSYGPFYIAANYGQENNKSDYTGKVKTRYSLVDLSYQVIDPSRVYAQWERYETKTDKLQNQYLVGVDYKLHKNVITYVEYAHKRTKDWDDNGLVEPTTKKDNVYGVGLRVFF</sequence>
<gene>
    <name evidence="13" type="ORF">EV692_0772</name>
</gene>
<evidence type="ECO:0000256" key="7">
    <source>
        <dbReference type="ARBA" id="ARBA00023065"/>
    </source>
</evidence>
<comment type="similarity">
    <text evidence="2">Belongs to the Gram-negative porin family.</text>
</comment>
<dbReference type="GO" id="GO:0034220">
    <property type="term" value="P:monoatomic ion transmembrane transport"/>
    <property type="evidence" value="ECO:0007669"/>
    <property type="project" value="InterPro"/>
</dbReference>
<dbReference type="RefSeq" id="WP_132300715.1">
    <property type="nucleotide sequence ID" value="NZ_CP170642.1"/>
</dbReference>
<keyword evidence="8" id="KW-0626">Porin</keyword>
<keyword evidence="3" id="KW-0813">Transport</keyword>
<keyword evidence="10" id="KW-0998">Cell outer membrane</keyword>
<dbReference type="CDD" id="cd00342">
    <property type="entry name" value="gram_neg_porins"/>
    <property type="match status" value="1"/>
</dbReference>
<evidence type="ECO:0000256" key="4">
    <source>
        <dbReference type="ARBA" id="ARBA00022452"/>
    </source>
</evidence>
<evidence type="ECO:0000259" key="12">
    <source>
        <dbReference type="Pfam" id="PF13609"/>
    </source>
</evidence>
<dbReference type="SUPFAM" id="SSF56935">
    <property type="entry name" value="Porins"/>
    <property type="match status" value="1"/>
</dbReference>
<comment type="caution">
    <text evidence="13">The sequence shown here is derived from an EMBL/GenBank/DDBJ whole genome shotgun (WGS) entry which is preliminary data.</text>
</comment>
<dbReference type="PANTHER" id="PTHR34501">
    <property type="entry name" value="PROTEIN YDDL-RELATED"/>
    <property type="match status" value="1"/>
</dbReference>
<dbReference type="PRINTS" id="PR00183">
    <property type="entry name" value="ECOLIPORIN"/>
</dbReference>
<dbReference type="EMBL" id="SMGJ01000002">
    <property type="protein sequence ID" value="TCK70496.1"/>
    <property type="molecule type" value="Genomic_DNA"/>
</dbReference>
<dbReference type="AlphaFoldDB" id="A0A4R1KYC8"/>
<dbReference type="Proteomes" id="UP000295496">
    <property type="component" value="Unassembled WGS sequence"/>
</dbReference>
<feature type="chain" id="PRO_5030099126" evidence="11">
    <location>
        <begin position="24"/>
        <end position="355"/>
    </location>
</feature>
<dbReference type="Gene3D" id="2.40.160.10">
    <property type="entry name" value="Porin"/>
    <property type="match status" value="1"/>
</dbReference>
<dbReference type="GO" id="GO:0046930">
    <property type="term" value="C:pore complex"/>
    <property type="evidence" value="ECO:0007669"/>
    <property type="project" value="UniProtKB-KW"/>
</dbReference>
<name>A0A4R1KYC8_9PAST</name>
<keyword evidence="6 11" id="KW-0732">Signal</keyword>
<evidence type="ECO:0000256" key="8">
    <source>
        <dbReference type="ARBA" id="ARBA00023114"/>
    </source>
</evidence>
<dbReference type="InterPro" id="IPR001897">
    <property type="entry name" value="Porin_gammaproteobac"/>
</dbReference>
<evidence type="ECO:0000256" key="6">
    <source>
        <dbReference type="ARBA" id="ARBA00022729"/>
    </source>
</evidence>
<dbReference type="InterPro" id="IPR050298">
    <property type="entry name" value="Gram-neg_bact_OMP"/>
</dbReference>
<comment type="subcellular location">
    <subcellularLocation>
        <location evidence="1">Cell outer membrane</location>
        <topology evidence="1">Multi-pass membrane protein</topology>
    </subcellularLocation>
</comment>
<dbReference type="InterPro" id="IPR033900">
    <property type="entry name" value="Gram_neg_porin_domain"/>
</dbReference>
<keyword evidence="9" id="KW-0472">Membrane</keyword>
<evidence type="ECO:0000256" key="10">
    <source>
        <dbReference type="ARBA" id="ARBA00023237"/>
    </source>
</evidence>
<proteinExistence type="inferred from homology"/>
<evidence type="ECO:0000256" key="11">
    <source>
        <dbReference type="SAM" id="SignalP"/>
    </source>
</evidence>
<accession>A0A4R1KYC8</accession>
<feature type="domain" description="Porin" evidence="12">
    <location>
        <begin position="11"/>
        <end position="330"/>
    </location>
</feature>
<keyword evidence="7" id="KW-0406">Ion transport</keyword>
<keyword evidence="14" id="KW-1185">Reference proteome</keyword>
<dbReference type="Pfam" id="PF13609">
    <property type="entry name" value="Porin_4"/>
    <property type="match status" value="1"/>
</dbReference>
<evidence type="ECO:0000256" key="9">
    <source>
        <dbReference type="ARBA" id="ARBA00023136"/>
    </source>
</evidence>
<dbReference type="InterPro" id="IPR023614">
    <property type="entry name" value="Porin_dom_sf"/>
</dbReference>
<feature type="signal peptide" evidence="11">
    <location>
        <begin position="1"/>
        <end position="23"/>
    </location>
</feature>
<evidence type="ECO:0000256" key="2">
    <source>
        <dbReference type="ARBA" id="ARBA00007539"/>
    </source>
</evidence>
<dbReference type="PANTHER" id="PTHR34501:SF2">
    <property type="entry name" value="OUTER MEMBRANE PORIN F-RELATED"/>
    <property type="match status" value="1"/>
</dbReference>
<dbReference type="GO" id="GO:0009279">
    <property type="term" value="C:cell outer membrane"/>
    <property type="evidence" value="ECO:0007669"/>
    <property type="project" value="UniProtKB-SubCell"/>
</dbReference>
<evidence type="ECO:0000256" key="5">
    <source>
        <dbReference type="ARBA" id="ARBA00022692"/>
    </source>
</evidence>
<keyword evidence="5" id="KW-0812">Transmembrane</keyword>
<evidence type="ECO:0000256" key="1">
    <source>
        <dbReference type="ARBA" id="ARBA00004571"/>
    </source>
</evidence>
<dbReference type="GO" id="GO:0015288">
    <property type="term" value="F:porin activity"/>
    <property type="evidence" value="ECO:0007669"/>
    <property type="project" value="UniProtKB-KW"/>
</dbReference>